<dbReference type="EMBL" id="CVRS01000082">
    <property type="protein sequence ID" value="CRL40537.1"/>
    <property type="molecule type" value="Genomic_DNA"/>
</dbReference>
<evidence type="ECO:0000259" key="1">
    <source>
        <dbReference type="Pfam" id="PF13614"/>
    </source>
</evidence>
<dbReference type="PANTHER" id="PTHR13696:SF99">
    <property type="entry name" value="COBYRINIC ACID AC-DIAMIDE SYNTHASE"/>
    <property type="match status" value="1"/>
</dbReference>
<dbReference type="STRING" id="360807.ERS852392_03116"/>
<dbReference type="InterPro" id="IPR025669">
    <property type="entry name" value="AAA_dom"/>
</dbReference>
<dbReference type="AlphaFoldDB" id="A0A0M6WV01"/>
<dbReference type="InterPro" id="IPR027417">
    <property type="entry name" value="P-loop_NTPase"/>
</dbReference>
<dbReference type="Pfam" id="PF13614">
    <property type="entry name" value="AAA_31"/>
    <property type="match status" value="1"/>
</dbReference>
<dbReference type="Proteomes" id="UP000049828">
    <property type="component" value="Unassembled WGS sequence"/>
</dbReference>
<name>A0A0M6WV01_9FIRM</name>
<dbReference type="SUPFAM" id="SSF52540">
    <property type="entry name" value="P-loop containing nucleoside triphosphate hydrolases"/>
    <property type="match status" value="1"/>
</dbReference>
<gene>
    <name evidence="2" type="ORF">RIL183_26501</name>
</gene>
<dbReference type="Gene3D" id="3.40.50.300">
    <property type="entry name" value="P-loop containing nucleotide triphosphate hydrolases"/>
    <property type="match status" value="1"/>
</dbReference>
<keyword evidence="3" id="KW-1185">Reference proteome</keyword>
<evidence type="ECO:0000313" key="2">
    <source>
        <dbReference type="EMBL" id="CRL40537.1"/>
    </source>
</evidence>
<feature type="domain" description="AAA" evidence="1">
    <location>
        <begin position="126"/>
        <end position="270"/>
    </location>
</feature>
<dbReference type="Gene3D" id="3.40.50.10850">
    <property type="entry name" value="Ntrc-like two-domain protein"/>
    <property type="match status" value="1"/>
</dbReference>
<proteinExistence type="predicted"/>
<reference evidence="3" key="1">
    <citation type="submission" date="2015-05" db="EMBL/GenBank/DDBJ databases">
        <authorList>
            <consortium name="Pathogen Informatics"/>
        </authorList>
    </citation>
    <scope>NUCLEOTIDE SEQUENCE [LARGE SCALE GENOMIC DNA]</scope>
    <source>
        <strain evidence="3">L1-83</strain>
    </source>
</reference>
<dbReference type="InterPro" id="IPR050678">
    <property type="entry name" value="DNA_Partitioning_ATPase"/>
</dbReference>
<dbReference type="OrthoDB" id="3035369at2"/>
<sequence>MSKPLIIIADTDELYLQNLERKFLEEFDDQIELEIISDPVYFEQRFETPVSVEILAVSEALYSAGLQRHNISNLCVLAEEHESGSTEDLSVNRVYKYLGIRELFNELTYQSRDRLTESQTQEHKTQIISFYSAIGGTGKTALSVGLARCLSEKHKRVFYVNTESVQDFSYYLENKTGMPNEGYRVMKNEQEHMYQNVRFTLRKEGFTYLPPFKSTLDARNLDFTIYRKLIQSAKDSGDYDFIIVDVEAGYSRWRIQLLQDSDKVMLITLQDDVSTNKMRYITECLDFGDHEKYMVICNKYSETRDNQYVQSGLQSEFSIREYIDEVSTPLLTARQLAQLNGIEKVSYMFI</sequence>
<dbReference type="PANTHER" id="PTHR13696">
    <property type="entry name" value="P-LOOP CONTAINING NUCLEOSIDE TRIPHOSPHATE HYDROLASE"/>
    <property type="match status" value="1"/>
</dbReference>
<dbReference type="RefSeq" id="WP_055039959.1">
    <property type="nucleotide sequence ID" value="NZ_CVRS01000082.1"/>
</dbReference>
<evidence type="ECO:0000313" key="3">
    <source>
        <dbReference type="Proteomes" id="UP000049828"/>
    </source>
</evidence>
<accession>A0A0M6WV01</accession>
<organism evidence="2 3">
    <name type="scientific">Roseburia inulinivorans</name>
    <dbReference type="NCBI Taxonomy" id="360807"/>
    <lineage>
        <taxon>Bacteria</taxon>
        <taxon>Bacillati</taxon>
        <taxon>Bacillota</taxon>
        <taxon>Clostridia</taxon>
        <taxon>Lachnospirales</taxon>
        <taxon>Lachnospiraceae</taxon>
        <taxon>Roseburia</taxon>
    </lineage>
</organism>
<protein>
    <recommendedName>
        <fullName evidence="1">AAA domain-containing protein</fullName>
    </recommendedName>
</protein>